<evidence type="ECO:0000256" key="6">
    <source>
        <dbReference type="RuleBase" id="RU000304"/>
    </source>
</evidence>
<dbReference type="InterPro" id="IPR045269">
    <property type="entry name" value="Atg1-like"/>
</dbReference>
<dbReference type="Pfam" id="PF00069">
    <property type="entry name" value="Pkinase"/>
    <property type="match status" value="1"/>
</dbReference>
<dbReference type="PROSITE" id="PS00108">
    <property type="entry name" value="PROTEIN_KINASE_ST"/>
    <property type="match status" value="1"/>
</dbReference>
<dbReference type="OrthoDB" id="539158at2759"/>
<accession>A0A5J4VLL1</accession>
<dbReference type="GO" id="GO:0034727">
    <property type="term" value="P:piecemeal microautophagy of the nucleus"/>
    <property type="evidence" value="ECO:0007669"/>
    <property type="project" value="TreeGrafter"/>
</dbReference>
<name>A0A5J4VLL1_9EUKA</name>
<dbReference type="EMBL" id="SNRW01006354">
    <property type="protein sequence ID" value="KAA6383239.1"/>
    <property type="molecule type" value="Genomic_DNA"/>
</dbReference>
<comment type="similarity">
    <text evidence="6">Belongs to the protein kinase superfamily.</text>
</comment>
<dbReference type="GO" id="GO:0061709">
    <property type="term" value="P:reticulophagy"/>
    <property type="evidence" value="ECO:0007669"/>
    <property type="project" value="TreeGrafter"/>
</dbReference>
<dbReference type="InterPro" id="IPR000719">
    <property type="entry name" value="Prot_kinase_dom"/>
</dbReference>
<protein>
    <submittedName>
        <fullName evidence="8">Putative Serine/threonine-protein kinase grp</fullName>
    </submittedName>
</protein>
<sequence length="200" mass="22541">MEEYLLLTSEGFQVYKTLGRGAFGQVFLVHHPDTGVVAAKVMKNENFDENEWNITKLLNNEPPQTFPFIIRSIMARQFSTFTVILMEYANQKNLFDMIKTNDNLSTPIIRVIMKQLLQGLNYIHSKGIVHRDIKGGNIMLHNPPGSRRIIIQIGDFGEVKISEGNPMRTMIMSQKGTNAFMAPELFLGNSKGPVVADAKV</sequence>
<evidence type="ECO:0000313" key="9">
    <source>
        <dbReference type="Proteomes" id="UP000324800"/>
    </source>
</evidence>
<evidence type="ECO:0000259" key="7">
    <source>
        <dbReference type="PROSITE" id="PS50011"/>
    </source>
</evidence>
<proteinExistence type="inferred from homology"/>
<evidence type="ECO:0000256" key="1">
    <source>
        <dbReference type="ARBA" id="ARBA00022679"/>
    </source>
</evidence>
<evidence type="ECO:0000256" key="2">
    <source>
        <dbReference type="ARBA" id="ARBA00022741"/>
    </source>
</evidence>
<dbReference type="GO" id="GO:0042594">
    <property type="term" value="P:response to starvation"/>
    <property type="evidence" value="ECO:0007669"/>
    <property type="project" value="TreeGrafter"/>
</dbReference>
<dbReference type="Gene3D" id="1.10.510.10">
    <property type="entry name" value="Transferase(Phosphotransferase) domain 1"/>
    <property type="match status" value="1"/>
</dbReference>
<gene>
    <name evidence="8" type="ORF">EZS28_021237</name>
</gene>
<dbReference type="AlphaFoldDB" id="A0A5J4VLL1"/>
<dbReference type="InterPro" id="IPR017441">
    <property type="entry name" value="Protein_kinase_ATP_BS"/>
</dbReference>
<organism evidence="8 9">
    <name type="scientific">Streblomastix strix</name>
    <dbReference type="NCBI Taxonomy" id="222440"/>
    <lineage>
        <taxon>Eukaryota</taxon>
        <taxon>Metamonada</taxon>
        <taxon>Preaxostyla</taxon>
        <taxon>Oxymonadida</taxon>
        <taxon>Streblomastigidae</taxon>
        <taxon>Streblomastix</taxon>
    </lineage>
</organism>
<keyword evidence="6" id="KW-0723">Serine/threonine-protein kinase</keyword>
<feature type="domain" description="Protein kinase" evidence="7">
    <location>
        <begin position="12"/>
        <end position="200"/>
    </location>
</feature>
<feature type="binding site" evidence="5">
    <location>
        <position position="40"/>
    </location>
    <ligand>
        <name>ATP</name>
        <dbReference type="ChEBI" id="CHEBI:30616"/>
    </ligand>
</feature>
<dbReference type="SMART" id="SM00220">
    <property type="entry name" value="S_TKc"/>
    <property type="match status" value="1"/>
</dbReference>
<keyword evidence="1" id="KW-0808">Transferase</keyword>
<dbReference type="InterPro" id="IPR011009">
    <property type="entry name" value="Kinase-like_dom_sf"/>
</dbReference>
<evidence type="ECO:0000256" key="3">
    <source>
        <dbReference type="ARBA" id="ARBA00022777"/>
    </source>
</evidence>
<keyword evidence="4 5" id="KW-0067">ATP-binding</keyword>
<evidence type="ECO:0000313" key="8">
    <source>
        <dbReference type="EMBL" id="KAA6383239.1"/>
    </source>
</evidence>
<dbReference type="Proteomes" id="UP000324800">
    <property type="component" value="Unassembled WGS sequence"/>
</dbReference>
<dbReference type="InterPro" id="IPR008271">
    <property type="entry name" value="Ser/Thr_kinase_AS"/>
</dbReference>
<dbReference type="GO" id="GO:0004674">
    <property type="term" value="F:protein serine/threonine kinase activity"/>
    <property type="evidence" value="ECO:0007669"/>
    <property type="project" value="UniProtKB-KW"/>
</dbReference>
<evidence type="ECO:0000256" key="5">
    <source>
        <dbReference type="PROSITE-ProRule" id="PRU10141"/>
    </source>
</evidence>
<dbReference type="GO" id="GO:0005776">
    <property type="term" value="C:autophagosome"/>
    <property type="evidence" value="ECO:0007669"/>
    <property type="project" value="TreeGrafter"/>
</dbReference>
<dbReference type="GO" id="GO:0000422">
    <property type="term" value="P:autophagy of mitochondrion"/>
    <property type="evidence" value="ECO:0007669"/>
    <property type="project" value="TreeGrafter"/>
</dbReference>
<dbReference type="GO" id="GO:0005524">
    <property type="term" value="F:ATP binding"/>
    <property type="evidence" value="ECO:0007669"/>
    <property type="project" value="UniProtKB-UniRule"/>
</dbReference>
<dbReference type="GO" id="GO:0000045">
    <property type="term" value="P:autophagosome assembly"/>
    <property type="evidence" value="ECO:0007669"/>
    <property type="project" value="TreeGrafter"/>
</dbReference>
<dbReference type="GO" id="GO:0034045">
    <property type="term" value="C:phagophore assembly site membrane"/>
    <property type="evidence" value="ECO:0007669"/>
    <property type="project" value="TreeGrafter"/>
</dbReference>
<dbReference type="PANTHER" id="PTHR24348:SF22">
    <property type="entry name" value="NON-SPECIFIC SERINE_THREONINE PROTEIN KINASE"/>
    <property type="match status" value="1"/>
</dbReference>
<dbReference type="GO" id="GO:0005829">
    <property type="term" value="C:cytosol"/>
    <property type="evidence" value="ECO:0007669"/>
    <property type="project" value="TreeGrafter"/>
</dbReference>
<dbReference type="PROSITE" id="PS00107">
    <property type="entry name" value="PROTEIN_KINASE_ATP"/>
    <property type="match status" value="1"/>
</dbReference>
<dbReference type="PROSITE" id="PS50011">
    <property type="entry name" value="PROTEIN_KINASE_DOM"/>
    <property type="match status" value="1"/>
</dbReference>
<keyword evidence="3 8" id="KW-0418">Kinase</keyword>
<dbReference type="PANTHER" id="PTHR24348">
    <property type="entry name" value="SERINE/THREONINE-PROTEIN KINASE UNC-51-RELATED"/>
    <property type="match status" value="1"/>
</dbReference>
<keyword evidence="2 5" id="KW-0547">Nucleotide-binding</keyword>
<reference evidence="8 9" key="1">
    <citation type="submission" date="2019-03" db="EMBL/GenBank/DDBJ databases">
        <title>Single cell metagenomics reveals metabolic interactions within the superorganism composed of flagellate Streblomastix strix and complex community of Bacteroidetes bacteria on its surface.</title>
        <authorList>
            <person name="Treitli S.C."/>
            <person name="Kolisko M."/>
            <person name="Husnik F."/>
            <person name="Keeling P."/>
            <person name="Hampl V."/>
        </authorList>
    </citation>
    <scope>NUCLEOTIDE SEQUENCE [LARGE SCALE GENOMIC DNA]</scope>
    <source>
        <strain evidence="8">ST1C</strain>
    </source>
</reference>
<comment type="caution">
    <text evidence="8">The sequence shown here is derived from an EMBL/GenBank/DDBJ whole genome shotgun (WGS) entry which is preliminary data.</text>
</comment>
<evidence type="ECO:0000256" key="4">
    <source>
        <dbReference type="ARBA" id="ARBA00022840"/>
    </source>
</evidence>
<dbReference type="GO" id="GO:0010506">
    <property type="term" value="P:regulation of autophagy"/>
    <property type="evidence" value="ECO:0007669"/>
    <property type="project" value="InterPro"/>
</dbReference>
<dbReference type="SUPFAM" id="SSF56112">
    <property type="entry name" value="Protein kinase-like (PK-like)"/>
    <property type="match status" value="1"/>
</dbReference>